<name>A0A923RXK5_9FIRM</name>
<protein>
    <submittedName>
        <fullName evidence="3">CPBP family intramembrane metalloprotease</fullName>
    </submittedName>
</protein>
<dbReference type="Pfam" id="PF02517">
    <property type="entry name" value="Rce1-like"/>
    <property type="match status" value="1"/>
</dbReference>
<dbReference type="GO" id="GO:0080120">
    <property type="term" value="P:CAAX-box protein maturation"/>
    <property type="evidence" value="ECO:0007669"/>
    <property type="project" value="UniProtKB-ARBA"/>
</dbReference>
<proteinExistence type="predicted"/>
<keyword evidence="3" id="KW-0645">Protease</keyword>
<comment type="caution">
    <text evidence="3">The sequence shown here is derived from an EMBL/GenBank/DDBJ whole genome shotgun (WGS) entry which is preliminary data.</text>
</comment>
<evidence type="ECO:0000256" key="1">
    <source>
        <dbReference type="SAM" id="Phobius"/>
    </source>
</evidence>
<feature type="transmembrane region" description="Helical" evidence="1">
    <location>
        <begin position="92"/>
        <end position="110"/>
    </location>
</feature>
<feature type="transmembrane region" description="Helical" evidence="1">
    <location>
        <begin position="275"/>
        <end position="298"/>
    </location>
</feature>
<keyword evidence="1" id="KW-1133">Transmembrane helix</keyword>
<dbReference type="Proteomes" id="UP000606499">
    <property type="component" value="Unassembled WGS sequence"/>
</dbReference>
<gene>
    <name evidence="3" type="ORF">H8S45_03160</name>
</gene>
<keyword evidence="3" id="KW-0378">Hydrolase</keyword>
<feature type="transmembrane region" description="Helical" evidence="1">
    <location>
        <begin position="187"/>
        <end position="203"/>
    </location>
</feature>
<dbReference type="InterPro" id="IPR052710">
    <property type="entry name" value="CAAX_protease"/>
</dbReference>
<reference evidence="3" key="1">
    <citation type="submission" date="2020-08" db="EMBL/GenBank/DDBJ databases">
        <title>Genome public.</title>
        <authorList>
            <person name="Liu C."/>
            <person name="Sun Q."/>
        </authorList>
    </citation>
    <scope>NUCLEOTIDE SEQUENCE</scope>
    <source>
        <strain evidence="3">NSJ-28</strain>
    </source>
</reference>
<keyword evidence="3" id="KW-0482">Metalloprotease</keyword>
<sequence>MEQNQEKKYCARLGWALLAVVVWAAVWQFALAFADQALAWGLGVVMPYGLYYLLALVGHYLVSLPAAFALCRSVPRTPLAPVPVGARRMGRWFVIGAALMWLCSLLGSSLNDLAYRLSGRAPVDLVSEAFSLYPTTVVLVGACLIGPVCEELLFRGLLAGRLARYGEKPAAFVSALLFGLYHANLGQFFYAFALGLLLAYAYFRSGRLRVPVALHMLFNLYGSGVPLLLPDSLGLLVLYGLSWLVLTIAGVILLARGWKRQAWAHGPCAPSMRAVFGNAGMTLAIVACFVQLALNFVLV</sequence>
<feature type="transmembrane region" description="Helical" evidence="1">
    <location>
        <begin position="12"/>
        <end position="30"/>
    </location>
</feature>
<dbReference type="PANTHER" id="PTHR36435:SF1">
    <property type="entry name" value="CAAX AMINO TERMINAL PROTEASE FAMILY PROTEIN"/>
    <property type="match status" value="1"/>
</dbReference>
<dbReference type="EMBL" id="JACOPL010000002">
    <property type="protein sequence ID" value="MBC5724470.1"/>
    <property type="molecule type" value="Genomic_DNA"/>
</dbReference>
<dbReference type="AlphaFoldDB" id="A0A923RXK5"/>
<feature type="transmembrane region" description="Helical" evidence="1">
    <location>
        <begin position="210"/>
        <end position="229"/>
    </location>
</feature>
<feature type="transmembrane region" description="Helical" evidence="1">
    <location>
        <begin position="50"/>
        <end position="71"/>
    </location>
</feature>
<dbReference type="GO" id="GO:0008237">
    <property type="term" value="F:metallopeptidase activity"/>
    <property type="evidence" value="ECO:0007669"/>
    <property type="project" value="UniProtKB-KW"/>
</dbReference>
<accession>A0A923RXK5</accession>
<dbReference type="GO" id="GO:0004175">
    <property type="term" value="F:endopeptidase activity"/>
    <property type="evidence" value="ECO:0007669"/>
    <property type="project" value="UniProtKB-ARBA"/>
</dbReference>
<dbReference type="PANTHER" id="PTHR36435">
    <property type="entry name" value="SLR1288 PROTEIN"/>
    <property type="match status" value="1"/>
</dbReference>
<feature type="transmembrane region" description="Helical" evidence="1">
    <location>
        <begin position="235"/>
        <end position="255"/>
    </location>
</feature>
<feature type="domain" description="CAAX prenyl protease 2/Lysostaphin resistance protein A-like" evidence="2">
    <location>
        <begin position="136"/>
        <end position="220"/>
    </location>
</feature>
<dbReference type="InterPro" id="IPR003675">
    <property type="entry name" value="Rce1/LyrA-like_dom"/>
</dbReference>
<dbReference type="RefSeq" id="WP_147573806.1">
    <property type="nucleotide sequence ID" value="NZ_JACOPL010000002.1"/>
</dbReference>
<keyword evidence="4" id="KW-1185">Reference proteome</keyword>
<keyword evidence="1" id="KW-0812">Transmembrane</keyword>
<evidence type="ECO:0000259" key="2">
    <source>
        <dbReference type="Pfam" id="PF02517"/>
    </source>
</evidence>
<evidence type="ECO:0000313" key="4">
    <source>
        <dbReference type="Proteomes" id="UP000606499"/>
    </source>
</evidence>
<organism evidence="3 4">
    <name type="scientific">Agathobaculum faecis</name>
    <dbReference type="NCBI Taxonomy" id="2763013"/>
    <lineage>
        <taxon>Bacteria</taxon>
        <taxon>Bacillati</taxon>
        <taxon>Bacillota</taxon>
        <taxon>Clostridia</taxon>
        <taxon>Eubacteriales</taxon>
        <taxon>Butyricicoccaceae</taxon>
        <taxon>Agathobaculum</taxon>
    </lineage>
</organism>
<keyword evidence="1" id="KW-0472">Membrane</keyword>
<evidence type="ECO:0000313" key="3">
    <source>
        <dbReference type="EMBL" id="MBC5724470.1"/>
    </source>
</evidence>